<dbReference type="RefSeq" id="WP_000364410.1">
    <property type="nucleotide sequence ID" value="NZ_CP014285.1"/>
</dbReference>
<dbReference type="AlphaFoldDB" id="A0A9W3VH00"/>
<organism evidence="3 5">
    <name type="scientific">Bacillus thuringiensis</name>
    <dbReference type="NCBI Taxonomy" id="1428"/>
    <lineage>
        <taxon>Bacteria</taxon>
        <taxon>Bacillati</taxon>
        <taxon>Bacillota</taxon>
        <taxon>Bacilli</taxon>
        <taxon>Bacillales</taxon>
        <taxon>Bacillaceae</taxon>
        <taxon>Bacillus</taxon>
        <taxon>Bacillus cereus group</taxon>
    </lineage>
</organism>
<geneLocation type="plasmid" evidence="2 5">
    <name>p.3</name>
</geneLocation>
<accession>A0A9W3VH00</accession>
<evidence type="ECO:0000256" key="1">
    <source>
        <dbReference type="SAM" id="Coils"/>
    </source>
</evidence>
<protein>
    <submittedName>
        <fullName evidence="3">Uncharacterized protein</fullName>
    </submittedName>
</protein>
<sequence length="72" mass="8828">MDLKKLQELNDLRLTIEMYNDLMDKYDDEDFVLENLDNILNVFHSVPRLVEEITLLREENQQLQYELKEERI</sequence>
<feature type="coiled-coil region" evidence="1">
    <location>
        <begin position="9"/>
        <end position="66"/>
    </location>
</feature>
<dbReference type="Proteomes" id="UP000269847">
    <property type="component" value="Plasmid p.3"/>
</dbReference>
<proteinExistence type="predicted"/>
<keyword evidence="1" id="KW-0175">Coiled coil</keyword>
<evidence type="ECO:0000313" key="5">
    <source>
        <dbReference type="Proteomes" id="UP000269847"/>
    </source>
</evidence>
<keyword evidence="3" id="KW-0614">Plasmid</keyword>
<geneLocation type="plasmid" evidence="3 5">
    <name>p.4</name>
</geneLocation>
<dbReference type="Proteomes" id="UP000269847">
    <property type="component" value="Plasmid p.4"/>
</dbReference>
<dbReference type="EMBL" id="CP032610">
    <property type="protein sequence ID" value="AYF85012.1"/>
    <property type="molecule type" value="Genomic_DNA"/>
</dbReference>
<reference evidence="3 5" key="1">
    <citation type="submission" date="2018-09" db="EMBL/GenBank/DDBJ databases">
        <title>Complete genome of Bacillus thuringiensis strain QZL38.</title>
        <authorList>
            <person name="Song F."/>
        </authorList>
    </citation>
    <scope>NUCLEOTIDE SEQUENCE [LARGE SCALE GENOMIC DNA]</scope>
    <source>
        <strain evidence="3 5">QZL38</strain>
        <plasmid evidence="2 5">p.3</plasmid>
        <plasmid evidence="3 5">p.4</plasmid>
    </source>
</reference>
<evidence type="ECO:0000313" key="2">
    <source>
        <dbReference type="EMBL" id="AYF85012.1"/>
    </source>
</evidence>
<dbReference type="EMBL" id="CP032612">
    <property type="protein sequence ID" value="AYF85164.1"/>
    <property type="molecule type" value="Genomic_DNA"/>
</dbReference>
<dbReference type="EMBL" id="CP032612">
    <property type="protein sequence ID" value="AYF85091.1"/>
    <property type="molecule type" value="Genomic_DNA"/>
</dbReference>
<gene>
    <name evidence="2" type="ORF">D7J84_28750</name>
    <name evidence="3" type="ORF">D7J84_29195</name>
    <name evidence="4" type="ORF">D7J84_29625</name>
</gene>
<evidence type="ECO:0000313" key="4">
    <source>
        <dbReference type="EMBL" id="AYF85164.1"/>
    </source>
</evidence>
<name>A0A9W3VH00_BACTU</name>
<evidence type="ECO:0000313" key="3">
    <source>
        <dbReference type="EMBL" id="AYF85091.1"/>
    </source>
</evidence>